<dbReference type="AlphaFoldDB" id="A0A8H7J993"/>
<evidence type="ECO:0000256" key="3">
    <source>
        <dbReference type="ARBA" id="ARBA00023002"/>
    </source>
</evidence>
<evidence type="ECO:0000256" key="4">
    <source>
        <dbReference type="ARBA" id="ARBA00048448"/>
    </source>
</evidence>
<feature type="binding site" evidence="5">
    <location>
        <position position="273"/>
    </location>
    <ligand>
        <name>FAD</name>
        <dbReference type="ChEBI" id="CHEBI:57692"/>
    </ligand>
</feature>
<comment type="similarity">
    <text evidence="2 6">Belongs to the flavin monoamine oxidase family.</text>
</comment>
<dbReference type="Proteomes" id="UP000651452">
    <property type="component" value="Unassembled WGS sequence"/>
</dbReference>
<evidence type="ECO:0000256" key="6">
    <source>
        <dbReference type="RuleBase" id="RU362067"/>
    </source>
</evidence>
<dbReference type="PANTHER" id="PTHR43563">
    <property type="entry name" value="AMINE OXIDASE"/>
    <property type="match status" value="1"/>
</dbReference>
<dbReference type="EMBL" id="RZGK01000006">
    <property type="protein sequence ID" value="KAF9698547.1"/>
    <property type="molecule type" value="Genomic_DNA"/>
</dbReference>
<evidence type="ECO:0000256" key="1">
    <source>
        <dbReference type="ARBA" id="ARBA00001974"/>
    </source>
</evidence>
<protein>
    <recommendedName>
        <fullName evidence="6">Amine oxidase</fullName>
        <ecNumber evidence="6">1.4.3.-</ecNumber>
    </recommendedName>
</protein>
<organism evidence="9 10">
    <name type="scientific">Ascochyta lentis</name>
    <dbReference type="NCBI Taxonomy" id="205686"/>
    <lineage>
        <taxon>Eukaryota</taxon>
        <taxon>Fungi</taxon>
        <taxon>Dikarya</taxon>
        <taxon>Ascomycota</taxon>
        <taxon>Pezizomycotina</taxon>
        <taxon>Dothideomycetes</taxon>
        <taxon>Pleosporomycetidae</taxon>
        <taxon>Pleosporales</taxon>
        <taxon>Pleosporineae</taxon>
        <taxon>Didymellaceae</taxon>
        <taxon>Ascochyta</taxon>
    </lineage>
</organism>
<gene>
    <name evidence="9" type="ORF">EKO04_003913</name>
</gene>
<feature type="signal peptide" evidence="7">
    <location>
        <begin position="1"/>
        <end position="25"/>
    </location>
</feature>
<proteinExistence type="inferred from homology"/>
<accession>A0A8H7J993</accession>
<dbReference type="InterPro" id="IPR036188">
    <property type="entry name" value="FAD/NAD-bd_sf"/>
</dbReference>
<sequence>MVGRLVTFLTRAGISLAFLSQVVLSTTLTESVDVVVVGAGLSGLTAARDLLNGGKTVLVLEARDRVGGKVFNQPLSNGGITEVGAEFVGPTQDKVLKMILDLGLKTLMTYNIGKSVLWRNNTRFVYSPDPQLGGAPPVADLSLGQIAVAQAQLDSWAAELNTSAPWSHPKATVWDAQTFDQFLDDYASHPDAKVVLTTACKAIFAAEPRELSLLYVIAYIAAAGNETTVGTLARLTAVQDAGQEQRVEGGTGLIPTQLAKTIGLDHVVLNAAVSSIHKDNEIYTIASRAGTIRAKKVVLAMAPPLLRQISFEPPLPSDRQYLNEHTKMPTLGKGIAIYSTPFWRTHENLSAQVVSDTGSVRVTFDSSPSDASFGAILGFILGDEMRALDKLTPKQSQELITSDYVRYFGQAAMNVTEFVLYRWDLEEWSRGGPTAVAPPNVLSKYGVSLRQSVGGLHFAGTETSEFWTGYMDGAIRSGERVAREILG</sequence>
<dbReference type="Gene3D" id="3.90.660.10">
    <property type="match status" value="1"/>
</dbReference>
<dbReference type="InterPro" id="IPR001613">
    <property type="entry name" value="Flavin_amine_oxidase"/>
</dbReference>
<reference evidence="9" key="1">
    <citation type="submission" date="2018-12" db="EMBL/GenBank/DDBJ databases">
        <authorList>
            <person name="Syme R.A."/>
            <person name="Farfan-Caceres L."/>
            <person name="Lichtenzveig J."/>
        </authorList>
    </citation>
    <scope>NUCLEOTIDE SEQUENCE</scope>
    <source>
        <strain evidence="9">Al4</strain>
    </source>
</reference>
<evidence type="ECO:0000256" key="7">
    <source>
        <dbReference type="SAM" id="SignalP"/>
    </source>
</evidence>
<keyword evidence="10" id="KW-1185">Reference proteome</keyword>
<name>A0A8H7J993_9PLEO</name>
<evidence type="ECO:0000313" key="10">
    <source>
        <dbReference type="Proteomes" id="UP000651452"/>
    </source>
</evidence>
<dbReference type="InterPro" id="IPR050703">
    <property type="entry name" value="Flavin_MAO"/>
</dbReference>
<comment type="catalytic activity">
    <reaction evidence="4">
        <text>a secondary aliphatic amine + O2 + H2O = a primary amine + an aldehyde + H2O2</text>
        <dbReference type="Rhea" id="RHEA:26414"/>
        <dbReference type="ChEBI" id="CHEBI:15377"/>
        <dbReference type="ChEBI" id="CHEBI:15379"/>
        <dbReference type="ChEBI" id="CHEBI:16240"/>
        <dbReference type="ChEBI" id="CHEBI:17478"/>
        <dbReference type="ChEBI" id="CHEBI:58855"/>
        <dbReference type="ChEBI" id="CHEBI:65296"/>
        <dbReference type="EC" id="1.4.3.4"/>
    </reaction>
</comment>
<feature type="binding site" evidence="5">
    <location>
        <position position="462"/>
    </location>
    <ligand>
        <name>FAD</name>
        <dbReference type="ChEBI" id="CHEBI:57692"/>
    </ligand>
</feature>
<evidence type="ECO:0000256" key="2">
    <source>
        <dbReference type="ARBA" id="ARBA00005995"/>
    </source>
</evidence>
<dbReference type="Pfam" id="PF01593">
    <property type="entry name" value="Amino_oxidase"/>
    <property type="match status" value="1"/>
</dbReference>
<evidence type="ECO:0000313" key="9">
    <source>
        <dbReference type="EMBL" id="KAF9698547.1"/>
    </source>
</evidence>
<comment type="cofactor">
    <cofactor evidence="1 6">
        <name>FAD</name>
        <dbReference type="ChEBI" id="CHEBI:57692"/>
    </cofactor>
</comment>
<dbReference type="SUPFAM" id="SSF54373">
    <property type="entry name" value="FAD-linked reductases, C-terminal domain"/>
    <property type="match status" value="1"/>
</dbReference>
<keyword evidence="6" id="KW-0274">FAD</keyword>
<dbReference type="Gene3D" id="1.10.405.10">
    <property type="entry name" value="Guanine Nucleotide Dissociation Inhibitor, domain 1"/>
    <property type="match status" value="1"/>
</dbReference>
<evidence type="ECO:0000259" key="8">
    <source>
        <dbReference type="Pfam" id="PF01593"/>
    </source>
</evidence>
<evidence type="ECO:0000256" key="5">
    <source>
        <dbReference type="PIRSR" id="PIRSR601613-1"/>
    </source>
</evidence>
<feature type="domain" description="Amine oxidase" evidence="8">
    <location>
        <begin position="41"/>
        <end position="486"/>
    </location>
</feature>
<feature type="chain" id="PRO_5034487140" description="Amine oxidase" evidence="7">
    <location>
        <begin position="26"/>
        <end position="487"/>
    </location>
</feature>
<dbReference type="InterPro" id="IPR002937">
    <property type="entry name" value="Amino_oxidase"/>
</dbReference>
<feature type="binding site" evidence="5">
    <location>
        <begin position="61"/>
        <end position="62"/>
    </location>
    <ligand>
        <name>FAD</name>
        <dbReference type="ChEBI" id="CHEBI:57692"/>
    </ligand>
</feature>
<dbReference type="OrthoDB" id="5046242at2759"/>
<dbReference type="SUPFAM" id="SSF51905">
    <property type="entry name" value="FAD/NAD(P)-binding domain"/>
    <property type="match status" value="1"/>
</dbReference>
<feature type="binding site" evidence="5">
    <location>
        <position position="379"/>
    </location>
    <ligand>
        <name>substrate</name>
    </ligand>
</feature>
<keyword evidence="3 6" id="KW-0560">Oxidoreductase</keyword>
<feature type="binding site" evidence="5">
    <location>
        <position position="42"/>
    </location>
    <ligand>
        <name>FAD</name>
        <dbReference type="ChEBI" id="CHEBI:57692"/>
    </ligand>
</feature>
<comment type="caution">
    <text evidence="9">The sequence shown here is derived from an EMBL/GenBank/DDBJ whole genome shotgun (WGS) entry which is preliminary data.</text>
</comment>
<dbReference type="Gene3D" id="3.50.50.60">
    <property type="entry name" value="FAD/NAD(P)-binding domain"/>
    <property type="match status" value="1"/>
</dbReference>
<keyword evidence="7" id="KW-0732">Signal</keyword>
<dbReference type="PRINTS" id="PR00757">
    <property type="entry name" value="AMINEOXDASEF"/>
</dbReference>
<dbReference type="PANTHER" id="PTHR43563:SF14">
    <property type="entry name" value="AMINE OXIDASE"/>
    <property type="match status" value="1"/>
</dbReference>
<dbReference type="EC" id="1.4.3.-" evidence="6"/>
<keyword evidence="6" id="KW-0285">Flavoprotein</keyword>
<dbReference type="GO" id="GO:0097621">
    <property type="term" value="F:monoamine oxidase activity"/>
    <property type="evidence" value="ECO:0007669"/>
    <property type="project" value="UniProtKB-EC"/>
</dbReference>
<reference evidence="9" key="2">
    <citation type="submission" date="2020-09" db="EMBL/GenBank/DDBJ databases">
        <title>Reference genome assembly for Australian Ascochyta lentis isolate Al4.</title>
        <authorList>
            <person name="Lee R.C."/>
            <person name="Farfan-Caceres L.M."/>
            <person name="Debler J.W."/>
            <person name="Williams A.H."/>
            <person name="Henares B.M."/>
        </authorList>
    </citation>
    <scope>NUCLEOTIDE SEQUENCE</scope>
    <source>
        <strain evidence="9">Al4</strain>
    </source>
</reference>